<dbReference type="Pfam" id="PF00581">
    <property type="entry name" value="Rhodanese"/>
    <property type="match status" value="1"/>
</dbReference>
<dbReference type="InterPro" id="IPR050229">
    <property type="entry name" value="GlpE_sulfurtransferase"/>
</dbReference>
<dbReference type="PANTHER" id="PTHR43031:SF6">
    <property type="entry name" value="THIOSULFATE SULFURTRANSFERASE GLPE"/>
    <property type="match status" value="1"/>
</dbReference>
<dbReference type="PANTHER" id="PTHR43031">
    <property type="entry name" value="FAD-DEPENDENT OXIDOREDUCTASE"/>
    <property type="match status" value="1"/>
</dbReference>
<dbReference type="InterPro" id="IPR036873">
    <property type="entry name" value="Rhodanese-like_dom_sf"/>
</dbReference>
<dbReference type="PROSITE" id="PS50206">
    <property type="entry name" value="RHODANESE_3"/>
    <property type="match status" value="1"/>
</dbReference>
<dbReference type="SMART" id="SM00450">
    <property type="entry name" value="RHOD"/>
    <property type="match status" value="1"/>
</dbReference>
<evidence type="ECO:0000313" key="3">
    <source>
        <dbReference type="Proteomes" id="UP000305165"/>
    </source>
</evidence>
<feature type="domain" description="Rhodanese" evidence="1">
    <location>
        <begin position="21"/>
        <end position="103"/>
    </location>
</feature>
<organism evidence="2 3">
    <name type="scientific">Streptococcus suis</name>
    <dbReference type="NCBI Taxonomy" id="1307"/>
    <lineage>
        <taxon>Bacteria</taxon>
        <taxon>Bacillati</taxon>
        <taxon>Bacillota</taxon>
        <taxon>Bacilli</taxon>
        <taxon>Lactobacillales</taxon>
        <taxon>Streptococcaceae</taxon>
        <taxon>Streptococcus</taxon>
    </lineage>
</organism>
<name>A0A4T2GQZ7_STRSU</name>
<dbReference type="OrthoDB" id="9800872at2"/>
<dbReference type="InterPro" id="IPR001763">
    <property type="entry name" value="Rhodanese-like_dom"/>
</dbReference>
<dbReference type="Proteomes" id="UP000305165">
    <property type="component" value="Unassembled WGS sequence"/>
</dbReference>
<proteinExistence type="predicted"/>
<dbReference type="CDD" id="cd00158">
    <property type="entry name" value="RHOD"/>
    <property type="match status" value="1"/>
</dbReference>
<protein>
    <submittedName>
        <fullName evidence="2">Rhodanese-like domain-containing protein</fullName>
    </submittedName>
</protein>
<reference evidence="2 3" key="1">
    <citation type="submission" date="2019-04" db="EMBL/GenBank/DDBJ databases">
        <title>Genome analysis of Streptococcus suis strain WUSS424.</title>
        <authorList>
            <person name="Chen H."/>
            <person name="Gao X."/>
            <person name="Wu Z."/>
        </authorList>
    </citation>
    <scope>NUCLEOTIDE SEQUENCE [LARGE SCALE GENOMIC DNA]</scope>
    <source>
        <strain evidence="2 3">WUSS424</strain>
    </source>
</reference>
<dbReference type="Gene3D" id="3.40.250.10">
    <property type="entry name" value="Rhodanese-like domain"/>
    <property type="match status" value="1"/>
</dbReference>
<dbReference type="AlphaFoldDB" id="A0A4T2GQZ7"/>
<accession>A0A4T2GQZ7</accession>
<comment type="caution">
    <text evidence="2">The sequence shown here is derived from an EMBL/GenBank/DDBJ whole genome shotgun (WGS) entry which is preliminary data.</text>
</comment>
<evidence type="ECO:0000259" key="1">
    <source>
        <dbReference type="PROSITE" id="PS50206"/>
    </source>
</evidence>
<sequence length="103" mass="11612">MTVFSPELHSLPLESLTDVLENPQAVLLDVRDPDEFVRGHHPQAINCPLTSLDKFQADKSRTYYLICKTGKRSQQANNILLEQGYSAYSFSQGMEAWQGPISK</sequence>
<dbReference type="EMBL" id="SSXO01000001">
    <property type="protein sequence ID" value="TII01054.1"/>
    <property type="molecule type" value="Genomic_DNA"/>
</dbReference>
<gene>
    <name evidence="2" type="ORF">FAJ39_01635</name>
</gene>
<evidence type="ECO:0000313" key="2">
    <source>
        <dbReference type="EMBL" id="TII01054.1"/>
    </source>
</evidence>
<dbReference type="SUPFAM" id="SSF52821">
    <property type="entry name" value="Rhodanese/Cell cycle control phosphatase"/>
    <property type="match status" value="1"/>
</dbReference>